<evidence type="ECO:0000313" key="2">
    <source>
        <dbReference type="EMBL" id="EJT47192.1"/>
    </source>
</evidence>
<dbReference type="HOGENOM" id="CLU_2414864_0_0_1"/>
<dbReference type="KEGG" id="tasa:A1Q1_04050"/>
<organism evidence="2 3">
    <name type="scientific">Trichosporon asahii var. asahii (strain ATCC 90039 / CBS 2479 / JCM 2466 / KCTC 7840 / NBRC 103889/ NCYC 2677 / UAMH 7654)</name>
    <name type="common">Yeast</name>
    <dbReference type="NCBI Taxonomy" id="1186058"/>
    <lineage>
        <taxon>Eukaryota</taxon>
        <taxon>Fungi</taxon>
        <taxon>Dikarya</taxon>
        <taxon>Basidiomycota</taxon>
        <taxon>Agaricomycotina</taxon>
        <taxon>Tremellomycetes</taxon>
        <taxon>Trichosporonales</taxon>
        <taxon>Trichosporonaceae</taxon>
        <taxon>Trichosporon</taxon>
    </lineage>
</organism>
<feature type="region of interest" description="Disordered" evidence="1">
    <location>
        <begin position="1"/>
        <end position="51"/>
    </location>
</feature>
<name>J6EWJ7_TRIAS</name>
<accession>J6EWJ7</accession>
<dbReference type="Proteomes" id="UP000002748">
    <property type="component" value="Unassembled WGS sequence"/>
</dbReference>
<gene>
    <name evidence="2" type="ORF">A1Q1_04050</name>
</gene>
<dbReference type="RefSeq" id="XP_014177902.1">
    <property type="nucleotide sequence ID" value="XM_014322427.1"/>
</dbReference>
<reference evidence="2 3" key="1">
    <citation type="journal article" date="2012" name="Eukaryot. Cell">
        <title>Draft genome sequence of CBS 2479, the standard type strain of Trichosporon asahii.</title>
        <authorList>
            <person name="Yang R.Y."/>
            <person name="Li H.T."/>
            <person name="Zhu H."/>
            <person name="Zhou G.P."/>
            <person name="Wang M."/>
            <person name="Wang L."/>
        </authorList>
    </citation>
    <scope>NUCLEOTIDE SEQUENCE [LARGE SCALE GENOMIC DNA]</scope>
    <source>
        <strain evidence="3">ATCC 90039 / CBS 2479 / JCM 2466 / KCTC 7840 / NCYC 2677 / UAMH 7654</strain>
    </source>
</reference>
<proteinExistence type="predicted"/>
<protein>
    <submittedName>
        <fullName evidence="2">Uncharacterized protein</fullName>
    </submittedName>
</protein>
<sequence>MTKPRRRPRSSEELRRNGPQRQAKFGTSENPNVPLPVGPHGAHHDPSQTSCTPIDCNPAVGNQRFGQTSPTQRTALNLLVPRACVVEGVYRG</sequence>
<dbReference type="EMBL" id="ALBS01000261">
    <property type="protein sequence ID" value="EJT47192.1"/>
    <property type="molecule type" value="Genomic_DNA"/>
</dbReference>
<dbReference type="GeneID" id="25987563"/>
<dbReference type="VEuPathDB" id="FungiDB:A1Q1_04050"/>
<comment type="caution">
    <text evidence="2">The sequence shown here is derived from an EMBL/GenBank/DDBJ whole genome shotgun (WGS) entry which is preliminary data.</text>
</comment>
<evidence type="ECO:0000256" key="1">
    <source>
        <dbReference type="SAM" id="MobiDB-lite"/>
    </source>
</evidence>
<evidence type="ECO:0000313" key="3">
    <source>
        <dbReference type="Proteomes" id="UP000002748"/>
    </source>
</evidence>
<dbReference type="AlphaFoldDB" id="J6EWJ7"/>